<keyword evidence="1" id="KW-1133">Transmembrane helix</keyword>
<organism evidence="2">
    <name type="scientific">Zea mays</name>
    <name type="common">Maize</name>
    <dbReference type="NCBI Taxonomy" id="4577"/>
    <lineage>
        <taxon>Eukaryota</taxon>
        <taxon>Viridiplantae</taxon>
        <taxon>Streptophyta</taxon>
        <taxon>Embryophyta</taxon>
        <taxon>Tracheophyta</taxon>
        <taxon>Spermatophyta</taxon>
        <taxon>Magnoliopsida</taxon>
        <taxon>Liliopsida</taxon>
        <taxon>Poales</taxon>
        <taxon>Poaceae</taxon>
        <taxon>PACMAD clade</taxon>
        <taxon>Panicoideae</taxon>
        <taxon>Andropogonodae</taxon>
        <taxon>Andropogoneae</taxon>
        <taxon>Tripsacinae</taxon>
        <taxon>Zea</taxon>
    </lineage>
</organism>
<keyword evidence="1" id="KW-0472">Membrane</keyword>
<dbReference type="IntAct" id="A0A1D6HXI5">
    <property type="interactions" value="1"/>
</dbReference>
<dbReference type="PANTHER" id="PTHR31515">
    <property type="entry name" value="TRANSMEMBRANE PROTEIN-RELATED"/>
    <property type="match status" value="1"/>
</dbReference>
<dbReference type="EMBL" id="CM007650">
    <property type="protein sequence ID" value="ONM52938.1"/>
    <property type="molecule type" value="Genomic_DNA"/>
</dbReference>
<dbReference type="OMA" id="REEMEHS"/>
<feature type="transmembrane region" description="Helical" evidence="1">
    <location>
        <begin position="302"/>
        <end position="322"/>
    </location>
</feature>
<dbReference type="PANTHER" id="PTHR31515:SF0">
    <property type="entry name" value="TRANSMEMBRANE PROTEIN"/>
    <property type="match status" value="1"/>
</dbReference>
<dbReference type="AlphaFoldDB" id="A0A1D6HXI5"/>
<proteinExistence type="predicted"/>
<dbReference type="InParanoid" id="A0A1D6HXI5"/>
<name>A0A1D6HXI5_MAIZE</name>
<sequence length="327" mass="36316">MEVKSAMLASSLNLTPTLSASATALFPASSARIAAPALSMEGTSATARSPWKARPPPRIVAPSLSTPVTAHSLWKIFLADRCRGISTVYWVLGFYMTRQFALPSIAQRHILAGLASAVGGLSAPYERASRIHERHVVKWLWAAGCHPFGTFLNSSQISQILQDVALRTTIYAQVDAALRKIRDTSGHLKTPLGELVKGNKNKSTIELWVEKFYKKVTNLPEPFPHDLVEKLEEYLDKLEGQLVDLSSLLYDHRLVDAYQNSTDILQSTIFTQQYVERVLANERDKMKCCSIEYSHPKQSSQAFVYGGILLAGFLVYSLVIFFSSPVR</sequence>
<evidence type="ECO:0000313" key="2">
    <source>
        <dbReference type="EMBL" id="ONM52938.1"/>
    </source>
</evidence>
<evidence type="ECO:0000256" key="1">
    <source>
        <dbReference type="SAM" id="Phobius"/>
    </source>
</evidence>
<dbReference type="eggNOG" id="ENOG502QWFV">
    <property type="taxonomic scope" value="Eukaryota"/>
</dbReference>
<reference evidence="2" key="1">
    <citation type="submission" date="2015-12" db="EMBL/GenBank/DDBJ databases">
        <title>Update maize B73 reference genome by single molecule sequencing technologies.</title>
        <authorList>
            <consortium name="Maize Genome Sequencing Project"/>
            <person name="Ware D."/>
        </authorList>
    </citation>
    <scope>NUCLEOTIDE SEQUENCE [LARGE SCALE GENOMIC DNA]</scope>
    <source>
        <tissue evidence="2">Seedling</tissue>
    </source>
</reference>
<accession>A0A1D6HXI5</accession>
<gene>
    <name evidence="2" type="ORF">ZEAMMB73_Zm00001d019451</name>
</gene>
<keyword evidence="1" id="KW-0812">Transmembrane</keyword>
<protein>
    <submittedName>
        <fullName evidence="2">Uncharacterized protein</fullName>
    </submittedName>
</protein>
<dbReference type="ExpressionAtlas" id="A0A1D6HXI5">
    <property type="expression patterns" value="baseline and differential"/>
</dbReference>